<dbReference type="Pfam" id="PF00999">
    <property type="entry name" value="Na_H_Exchanger"/>
    <property type="match status" value="1"/>
</dbReference>
<evidence type="ECO:0000256" key="7">
    <source>
        <dbReference type="ARBA" id="ARBA00023136"/>
    </source>
</evidence>
<feature type="transmembrane region" description="Helical" evidence="8">
    <location>
        <begin position="382"/>
        <end position="402"/>
    </location>
</feature>
<dbReference type="EMBL" id="BMGD01000004">
    <property type="protein sequence ID" value="GGB68250.1"/>
    <property type="molecule type" value="Genomic_DNA"/>
</dbReference>
<accession>A0ABQ1JJR1</accession>
<sequence length="448" mass="48456">MIEELRWSAVIPQRPALDVTAFADPLFASDIGRFLLENYVLWLLSIGVVVLLVAWLPLMLKKLPLSLPIIFVGFGMAIFEFTPLGAFSPHPVNSPVLIEKATEFIVIISLMGAGLKIGRPFTVTNWGITIRLLAIVMPLTIAAIALSGWWFLGLPLASALLLGACLAPTDPVLASDVQIERPNGDDGDEARFALTSEAGLNDAFAFPFVYLALIISVSGLGLSTVGTWLWQDVVWRLSVGAVLGAACGWLLGQIIYRMPQNTRLSRTGDGFIALGATLVIYATTEFCHGYGFLAVFIAGVMLNRSAAGDAFNSELHDFADETERLVMMVLLVLFGGILTGGELLKDIGWDSVFVAVLVLLVIRPAIGWLALIDLPRPALERFVIAFFGIRGLGSVYYLAFALNHGDFVDQHTLWATVGLIILGSIALHGLSVTPVMRHLNRTAGRSEN</sequence>
<feature type="transmembrane region" description="Helical" evidence="8">
    <location>
        <begin position="237"/>
        <end position="258"/>
    </location>
</feature>
<dbReference type="PANTHER" id="PTHR32507:SF8">
    <property type="entry name" value="CNH1P"/>
    <property type="match status" value="1"/>
</dbReference>
<name>A0ABQ1JJR1_9SPHN</name>
<evidence type="ECO:0000259" key="9">
    <source>
        <dbReference type="Pfam" id="PF00999"/>
    </source>
</evidence>
<feature type="transmembrane region" description="Helical" evidence="8">
    <location>
        <begin position="65"/>
        <end position="81"/>
    </location>
</feature>
<keyword evidence="5 8" id="KW-1133">Transmembrane helix</keyword>
<feature type="transmembrane region" description="Helical" evidence="8">
    <location>
        <begin position="324"/>
        <end position="341"/>
    </location>
</feature>
<feature type="transmembrane region" description="Helical" evidence="8">
    <location>
        <begin position="130"/>
        <end position="152"/>
    </location>
</feature>
<evidence type="ECO:0000256" key="6">
    <source>
        <dbReference type="ARBA" id="ARBA00023065"/>
    </source>
</evidence>
<keyword evidence="3" id="KW-0050">Antiport</keyword>
<feature type="transmembrane region" description="Helical" evidence="8">
    <location>
        <begin position="208"/>
        <end position="230"/>
    </location>
</feature>
<evidence type="ECO:0000256" key="2">
    <source>
        <dbReference type="ARBA" id="ARBA00022448"/>
    </source>
</evidence>
<evidence type="ECO:0000256" key="1">
    <source>
        <dbReference type="ARBA" id="ARBA00004651"/>
    </source>
</evidence>
<comment type="subcellular location">
    <subcellularLocation>
        <location evidence="1">Cell membrane</location>
        <topology evidence="1">Multi-pass membrane protein</topology>
    </subcellularLocation>
</comment>
<evidence type="ECO:0000313" key="10">
    <source>
        <dbReference type="EMBL" id="GGB68250.1"/>
    </source>
</evidence>
<feature type="transmembrane region" description="Helical" evidence="8">
    <location>
        <begin position="347"/>
        <end position="370"/>
    </location>
</feature>
<evidence type="ECO:0000313" key="11">
    <source>
        <dbReference type="Proteomes" id="UP000614261"/>
    </source>
</evidence>
<dbReference type="PANTHER" id="PTHR32507">
    <property type="entry name" value="NA(+)/H(+) ANTIPORTER 1"/>
    <property type="match status" value="1"/>
</dbReference>
<keyword evidence="6" id="KW-0406">Ion transport</keyword>
<protein>
    <submittedName>
        <fullName evidence="10">Cation transporter</fullName>
    </submittedName>
</protein>
<comment type="caution">
    <text evidence="10">The sequence shown here is derived from an EMBL/GenBank/DDBJ whole genome shotgun (WGS) entry which is preliminary data.</text>
</comment>
<evidence type="ECO:0000256" key="3">
    <source>
        <dbReference type="ARBA" id="ARBA00022449"/>
    </source>
</evidence>
<gene>
    <name evidence="10" type="ORF">GCM10010833_24330</name>
</gene>
<keyword evidence="11" id="KW-1185">Reference proteome</keyword>
<feature type="transmembrane region" description="Helical" evidence="8">
    <location>
        <begin position="414"/>
        <end position="436"/>
    </location>
</feature>
<evidence type="ECO:0000256" key="8">
    <source>
        <dbReference type="SAM" id="Phobius"/>
    </source>
</evidence>
<organism evidence="10 11">
    <name type="scientific">Blastomonas aquatica</name>
    <dbReference type="NCBI Taxonomy" id="1510276"/>
    <lineage>
        <taxon>Bacteria</taxon>
        <taxon>Pseudomonadati</taxon>
        <taxon>Pseudomonadota</taxon>
        <taxon>Alphaproteobacteria</taxon>
        <taxon>Sphingomonadales</taxon>
        <taxon>Sphingomonadaceae</taxon>
        <taxon>Blastomonas</taxon>
    </lineage>
</organism>
<feature type="transmembrane region" description="Helical" evidence="8">
    <location>
        <begin position="278"/>
        <end position="303"/>
    </location>
</feature>
<feature type="transmembrane region" description="Helical" evidence="8">
    <location>
        <begin position="101"/>
        <end position="118"/>
    </location>
</feature>
<feature type="domain" description="Cation/H+ exchanger transmembrane" evidence="9">
    <location>
        <begin position="49"/>
        <end position="437"/>
    </location>
</feature>
<reference evidence="11" key="1">
    <citation type="journal article" date="2019" name="Int. J. Syst. Evol. Microbiol.">
        <title>The Global Catalogue of Microorganisms (GCM) 10K type strain sequencing project: providing services to taxonomists for standard genome sequencing and annotation.</title>
        <authorList>
            <consortium name="The Broad Institute Genomics Platform"/>
            <consortium name="The Broad Institute Genome Sequencing Center for Infectious Disease"/>
            <person name="Wu L."/>
            <person name="Ma J."/>
        </authorList>
    </citation>
    <scope>NUCLEOTIDE SEQUENCE [LARGE SCALE GENOMIC DNA]</scope>
    <source>
        <strain evidence="11">CGMCC 1.12851</strain>
    </source>
</reference>
<keyword evidence="4 8" id="KW-0812">Transmembrane</keyword>
<keyword evidence="2" id="KW-0813">Transport</keyword>
<keyword evidence="7 8" id="KW-0472">Membrane</keyword>
<evidence type="ECO:0000256" key="4">
    <source>
        <dbReference type="ARBA" id="ARBA00022692"/>
    </source>
</evidence>
<proteinExistence type="predicted"/>
<evidence type="ECO:0000256" key="5">
    <source>
        <dbReference type="ARBA" id="ARBA00022989"/>
    </source>
</evidence>
<dbReference type="InterPro" id="IPR006153">
    <property type="entry name" value="Cation/H_exchanger_TM"/>
</dbReference>
<dbReference type="RefSeq" id="WP_229737014.1">
    <property type="nucleotide sequence ID" value="NZ_BMGD01000004.1"/>
</dbReference>
<feature type="transmembrane region" description="Helical" evidence="8">
    <location>
        <begin position="39"/>
        <end position="58"/>
    </location>
</feature>
<dbReference type="Proteomes" id="UP000614261">
    <property type="component" value="Unassembled WGS sequence"/>
</dbReference>